<name>A0A1V4JW07_PATFA</name>
<keyword evidence="2" id="KW-1185">Reference proteome</keyword>
<dbReference type="EMBL" id="LSYS01005697">
    <property type="protein sequence ID" value="OPJ76360.1"/>
    <property type="molecule type" value="Genomic_DNA"/>
</dbReference>
<gene>
    <name evidence="1" type="ORF">AV530_017878</name>
</gene>
<dbReference type="Proteomes" id="UP000190648">
    <property type="component" value="Unassembled WGS sequence"/>
</dbReference>
<organism evidence="1 2">
    <name type="scientific">Patagioenas fasciata monilis</name>
    <dbReference type="NCBI Taxonomy" id="372326"/>
    <lineage>
        <taxon>Eukaryota</taxon>
        <taxon>Metazoa</taxon>
        <taxon>Chordata</taxon>
        <taxon>Craniata</taxon>
        <taxon>Vertebrata</taxon>
        <taxon>Euteleostomi</taxon>
        <taxon>Archelosauria</taxon>
        <taxon>Archosauria</taxon>
        <taxon>Dinosauria</taxon>
        <taxon>Saurischia</taxon>
        <taxon>Theropoda</taxon>
        <taxon>Coelurosauria</taxon>
        <taxon>Aves</taxon>
        <taxon>Neognathae</taxon>
        <taxon>Neoaves</taxon>
        <taxon>Columbimorphae</taxon>
        <taxon>Columbiformes</taxon>
        <taxon>Columbidae</taxon>
        <taxon>Patagioenas</taxon>
    </lineage>
</organism>
<protein>
    <submittedName>
        <fullName evidence="1">Uncharacterized protein</fullName>
    </submittedName>
</protein>
<evidence type="ECO:0000313" key="1">
    <source>
        <dbReference type="EMBL" id="OPJ76360.1"/>
    </source>
</evidence>
<reference evidence="1 2" key="1">
    <citation type="submission" date="2016-02" db="EMBL/GenBank/DDBJ databases">
        <title>Band-tailed pigeon sequencing and assembly.</title>
        <authorList>
            <person name="Soares A.E."/>
            <person name="Novak B.J."/>
            <person name="Rice E.S."/>
            <person name="O'Connell B."/>
            <person name="Chang D."/>
            <person name="Weber S."/>
            <person name="Shapiro B."/>
        </authorList>
    </citation>
    <scope>NUCLEOTIDE SEQUENCE [LARGE SCALE GENOMIC DNA]</scope>
    <source>
        <strain evidence="1">BTP2013</strain>
        <tissue evidence="1">Blood</tissue>
    </source>
</reference>
<evidence type="ECO:0000313" key="2">
    <source>
        <dbReference type="Proteomes" id="UP000190648"/>
    </source>
</evidence>
<comment type="caution">
    <text evidence="1">The sequence shown here is derived from an EMBL/GenBank/DDBJ whole genome shotgun (WGS) entry which is preliminary data.</text>
</comment>
<accession>A0A1V4JW07</accession>
<sequence length="69" mass="8283">MGPKTIIPRITKRNVCTYTVTLLIKPRWKKSKPEKQNWRKRILADVIGWTRNGWHRRAVDRNKEDEKGL</sequence>
<dbReference type="AlphaFoldDB" id="A0A1V4JW07"/>
<proteinExistence type="predicted"/>